<evidence type="ECO:0000313" key="2">
    <source>
        <dbReference type="EMBL" id="KDM92890.1"/>
    </source>
</evidence>
<accession>A0A066RR14</accession>
<dbReference type="GO" id="GO:0019068">
    <property type="term" value="P:virion assembly"/>
    <property type="evidence" value="ECO:0007669"/>
    <property type="project" value="InterPro"/>
</dbReference>
<feature type="region of interest" description="Disordered" evidence="1">
    <location>
        <begin position="473"/>
        <end position="508"/>
    </location>
</feature>
<evidence type="ECO:0000313" key="3">
    <source>
        <dbReference type="Proteomes" id="UP000027192"/>
    </source>
</evidence>
<dbReference type="GO" id="GO:0005198">
    <property type="term" value="F:structural molecule activity"/>
    <property type="evidence" value="ECO:0007669"/>
    <property type="project" value="InterPro"/>
</dbReference>
<dbReference type="EMBL" id="JMIB01000005">
    <property type="protein sequence ID" value="KDM92890.1"/>
    <property type="molecule type" value="Genomic_DNA"/>
</dbReference>
<dbReference type="AlphaFoldDB" id="A0A066RR14"/>
<dbReference type="InterPro" id="IPR006429">
    <property type="entry name" value="Phage_lambda_portal"/>
</dbReference>
<protein>
    <submittedName>
        <fullName evidence="2">Portal protein</fullName>
    </submittedName>
</protein>
<proteinExistence type="predicted"/>
<reference evidence="2 3" key="1">
    <citation type="submission" date="2014-04" db="EMBL/GenBank/DDBJ databases">
        <title>Draft genome sequence of Photobacterium halotolerans S2753: a solonamide, ngercheumicin and holomycin producer.</title>
        <authorList>
            <person name="Machado H.R."/>
            <person name="Gram L."/>
        </authorList>
    </citation>
    <scope>NUCLEOTIDE SEQUENCE [LARGE SCALE GENOMIC DNA]</scope>
    <source>
        <strain evidence="2 3">S2753</strain>
    </source>
</reference>
<dbReference type="Proteomes" id="UP000027192">
    <property type="component" value="Unassembled WGS sequence"/>
</dbReference>
<keyword evidence="3" id="KW-1185">Reference proteome</keyword>
<dbReference type="OrthoDB" id="622132at2"/>
<evidence type="ECO:0000256" key="1">
    <source>
        <dbReference type="SAM" id="MobiDB-lite"/>
    </source>
</evidence>
<name>A0A066RR14_9GAMM</name>
<dbReference type="STRING" id="1654360.EA58_03805"/>
<gene>
    <name evidence="2" type="ORF">EA58_03805</name>
</gene>
<dbReference type="NCBIfam" id="TIGR01539">
    <property type="entry name" value="portal_lambda"/>
    <property type="match status" value="1"/>
</dbReference>
<dbReference type="Pfam" id="PF05136">
    <property type="entry name" value="Phage_portal_2"/>
    <property type="match status" value="1"/>
</dbReference>
<organism evidence="2 3">
    <name type="scientific">Photobacterium galatheae</name>
    <dbReference type="NCBI Taxonomy" id="1654360"/>
    <lineage>
        <taxon>Bacteria</taxon>
        <taxon>Pseudomonadati</taxon>
        <taxon>Pseudomonadota</taxon>
        <taxon>Gammaproteobacteria</taxon>
        <taxon>Vibrionales</taxon>
        <taxon>Vibrionaceae</taxon>
        <taxon>Photobacterium</taxon>
    </lineage>
</organism>
<comment type="caution">
    <text evidence="2">The sequence shown here is derived from an EMBL/GenBank/DDBJ whole genome shotgun (WGS) entry which is preliminary data.</text>
</comment>
<sequence>MNLIDKALAPLFPSWAASRVKARAQIMAYEAATPSRLHKAKRESRSADNALGMAGQSLREQSRWLDENHDLVIGLLDKLEDRVIGADGIMVEPQPLNTDGTVNNELADALRRRWAAWSLRPEVTGVFARPELERLVLRTALRDGECFGQLVVGKAAGLVHPNPNGTAFSIEALEPDFVPYNLSEVSQGIRHGIRLNGWGQPIEYLKLYDHPGNATGIRFKTKAVPADRMLHLAFRRRLHQVRGVSILHGVITRLSDIKDYEEAERVAARIAAALGFYIKKGDGALFDSDSSTAQTPRKIDIAPGMIFDDLKPGEDLGMVESNRPNVHLSEFRNGQIRMVAAGTRSGYSSVARDYNGTFSSQRQELVESWDGVTVLQQWFIAHWARPVYRQWLQMELLNGLDIPDEVDRSTLFDAVYLGPVMPWIDPVKEVDAWKERVMGGGASHAQWIRAGGKNPHEVFRQIKAERDYFEKQGLKFDTTTGEPREKKATGADGAEGNGQRGDSTASDE</sequence>
<dbReference type="RefSeq" id="WP_051641881.1">
    <property type="nucleotide sequence ID" value="NZ_JAGSGC010000002.1"/>
</dbReference>